<organism evidence="4 5">
    <name type="scientific">Batillaria attramentaria</name>
    <dbReference type="NCBI Taxonomy" id="370345"/>
    <lineage>
        <taxon>Eukaryota</taxon>
        <taxon>Metazoa</taxon>
        <taxon>Spiralia</taxon>
        <taxon>Lophotrochozoa</taxon>
        <taxon>Mollusca</taxon>
        <taxon>Gastropoda</taxon>
        <taxon>Caenogastropoda</taxon>
        <taxon>Sorbeoconcha</taxon>
        <taxon>Cerithioidea</taxon>
        <taxon>Batillariidae</taxon>
        <taxon>Batillaria</taxon>
    </lineage>
</organism>
<gene>
    <name evidence="4" type="ORF">BaRGS_00015087</name>
</gene>
<evidence type="ECO:0000256" key="3">
    <source>
        <dbReference type="SAM" id="SignalP"/>
    </source>
</evidence>
<dbReference type="Proteomes" id="UP001519460">
    <property type="component" value="Unassembled WGS sequence"/>
</dbReference>
<keyword evidence="1" id="KW-0433">Leucine-rich repeat</keyword>
<dbReference type="EMBL" id="JACVVK020000091">
    <property type="protein sequence ID" value="KAK7493575.1"/>
    <property type="molecule type" value="Genomic_DNA"/>
</dbReference>
<feature type="signal peptide" evidence="3">
    <location>
        <begin position="1"/>
        <end position="21"/>
    </location>
</feature>
<name>A0ABD0L2L9_9CAEN</name>
<dbReference type="SUPFAM" id="SSF52058">
    <property type="entry name" value="L domain-like"/>
    <property type="match status" value="1"/>
</dbReference>
<dbReference type="Gene3D" id="3.80.10.10">
    <property type="entry name" value="Ribonuclease Inhibitor"/>
    <property type="match status" value="1"/>
</dbReference>
<dbReference type="InterPro" id="IPR032675">
    <property type="entry name" value="LRR_dom_sf"/>
</dbReference>
<evidence type="ECO:0000256" key="2">
    <source>
        <dbReference type="ARBA" id="ARBA00022737"/>
    </source>
</evidence>
<evidence type="ECO:0000313" key="4">
    <source>
        <dbReference type="EMBL" id="KAK7493575.1"/>
    </source>
</evidence>
<feature type="chain" id="PRO_5044815972" description="LRRNT domain-containing protein" evidence="3">
    <location>
        <begin position="22"/>
        <end position="150"/>
    </location>
</feature>
<sequence length="150" mass="17270">MNVLWMLKFLALNILQLVCVSENFSSTSARSREQLDQGWTGVRSVGNNLTSCGDGRCRCNATHADCSNHQGNLTYIPTFPHTIYYLNFSRNNLSDIKNDDFFKNVTHIRQLDLVYNGLKYISSGAFRNFSRLTDLYLSFNRLSYYIITRS</sequence>
<keyword evidence="2" id="KW-0677">Repeat</keyword>
<evidence type="ECO:0000313" key="5">
    <source>
        <dbReference type="Proteomes" id="UP001519460"/>
    </source>
</evidence>
<keyword evidence="3" id="KW-0732">Signal</keyword>
<dbReference type="InterPro" id="IPR001611">
    <property type="entry name" value="Leu-rich_rpt"/>
</dbReference>
<comment type="caution">
    <text evidence="4">The sequence shown here is derived from an EMBL/GenBank/DDBJ whole genome shotgun (WGS) entry which is preliminary data.</text>
</comment>
<evidence type="ECO:0008006" key="6">
    <source>
        <dbReference type="Google" id="ProtNLM"/>
    </source>
</evidence>
<dbReference type="PANTHER" id="PTHR45712">
    <property type="entry name" value="AGAP008170-PA"/>
    <property type="match status" value="1"/>
</dbReference>
<accession>A0ABD0L2L9</accession>
<dbReference type="PANTHER" id="PTHR45712:SF22">
    <property type="entry name" value="INSULIN-LIKE GROWTH FACTOR-BINDING PROTEIN COMPLEX ACID LABILE SUBUNIT"/>
    <property type="match status" value="1"/>
</dbReference>
<reference evidence="4 5" key="1">
    <citation type="journal article" date="2023" name="Sci. Data">
        <title>Genome assembly of the Korean intertidal mud-creeper Batillaria attramentaria.</title>
        <authorList>
            <person name="Patra A.K."/>
            <person name="Ho P.T."/>
            <person name="Jun S."/>
            <person name="Lee S.J."/>
            <person name="Kim Y."/>
            <person name="Won Y.J."/>
        </authorList>
    </citation>
    <scope>NUCLEOTIDE SEQUENCE [LARGE SCALE GENOMIC DNA]</scope>
    <source>
        <strain evidence="4">Wonlab-2016</strain>
    </source>
</reference>
<keyword evidence="5" id="KW-1185">Reference proteome</keyword>
<protein>
    <recommendedName>
        <fullName evidence="6">LRRNT domain-containing protein</fullName>
    </recommendedName>
</protein>
<dbReference type="AlphaFoldDB" id="A0ABD0L2L9"/>
<dbReference type="Pfam" id="PF13855">
    <property type="entry name" value="LRR_8"/>
    <property type="match status" value="1"/>
</dbReference>
<proteinExistence type="predicted"/>
<dbReference type="InterPro" id="IPR050333">
    <property type="entry name" value="SLRP"/>
</dbReference>
<evidence type="ECO:0000256" key="1">
    <source>
        <dbReference type="ARBA" id="ARBA00022614"/>
    </source>
</evidence>